<dbReference type="Proteomes" id="UP000306808">
    <property type="component" value="Unassembled WGS sequence"/>
</dbReference>
<sequence>MKITPHTKISAIIKANSDSIAAIASIAKPFQKLKNPILRHLMAPRVTVAEAAAIGGCTIADFKRVLEPLGFIITTIDQEETENHTGGSAPVWFSSLSEPQIDQFDVRQIIDQGDDPLKAIMLRYQQLPIGHALCIINSFIPYPLVQVLGKKGTSYYIQSLSDTLHHTWFFKEAATAKPGKISNEHIVMQASSSFEKKLTAYEPQYRIELDVRALPMPQPMEAILHAIAKLKPDEIIHVYHKRVPLHLLEELEGTPYEILLCEYADEDIRLLISYEAE</sequence>
<dbReference type="OrthoDB" id="128918at2"/>
<gene>
    <name evidence="2" type="ORF">FAZ15_15160</name>
</gene>
<dbReference type="RefSeq" id="WP_136902170.1">
    <property type="nucleotide sequence ID" value="NZ_SUME01000006.1"/>
</dbReference>
<evidence type="ECO:0000259" key="1">
    <source>
        <dbReference type="Pfam" id="PF10006"/>
    </source>
</evidence>
<name>A0A4U0NKN3_9SPHI</name>
<dbReference type="SUPFAM" id="SSF140683">
    <property type="entry name" value="SP0561-like"/>
    <property type="match status" value="1"/>
</dbReference>
<accession>A0A4U0NKN3</accession>
<dbReference type="EMBL" id="SUME01000006">
    <property type="protein sequence ID" value="TJZ54810.1"/>
    <property type="molecule type" value="Genomic_DNA"/>
</dbReference>
<proteinExistence type="predicted"/>
<dbReference type="AlphaFoldDB" id="A0A4U0NKN3"/>
<dbReference type="InterPro" id="IPR036868">
    <property type="entry name" value="TusA-like_sf"/>
</dbReference>
<comment type="caution">
    <text evidence="2">The sequence shown here is derived from an EMBL/GenBank/DDBJ whole genome shotgun (WGS) entry which is preliminary data.</text>
</comment>
<organism evidence="2 3">
    <name type="scientific">Sphingobacterium olei</name>
    <dbReference type="NCBI Taxonomy" id="2571155"/>
    <lineage>
        <taxon>Bacteria</taxon>
        <taxon>Pseudomonadati</taxon>
        <taxon>Bacteroidota</taxon>
        <taxon>Sphingobacteriia</taxon>
        <taxon>Sphingobacteriales</taxon>
        <taxon>Sphingobacteriaceae</taxon>
        <taxon>Sphingobacterium</taxon>
    </lineage>
</organism>
<evidence type="ECO:0000313" key="2">
    <source>
        <dbReference type="EMBL" id="TJZ54810.1"/>
    </source>
</evidence>
<dbReference type="SUPFAM" id="SSF64307">
    <property type="entry name" value="SirA-like"/>
    <property type="match status" value="1"/>
</dbReference>
<reference evidence="2 3" key="1">
    <citation type="submission" date="2019-04" db="EMBL/GenBank/DDBJ databases">
        <title>Sphingobacterium olei sp. nov., isolated from oil-contaminated soil.</title>
        <authorList>
            <person name="Liu B."/>
        </authorList>
    </citation>
    <scope>NUCLEOTIDE SEQUENCE [LARGE SCALE GENOMIC DNA]</scope>
    <source>
        <strain evidence="2 3">HAL-9</strain>
    </source>
</reference>
<feature type="domain" description="DUF2249" evidence="1">
    <location>
        <begin position="104"/>
        <end position="155"/>
    </location>
</feature>
<evidence type="ECO:0000313" key="3">
    <source>
        <dbReference type="Proteomes" id="UP000306808"/>
    </source>
</evidence>
<dbReference type="Gene3D" id="1.10.3910.10">
    <property type="entry name" value="SP0561-like"/>
    <property type="match status" value="1"/>
</dbReference>
<protein>
    <submittedName>
        <fullName evidence="2">DUF2249 domain-containing protein</fullName>
    </submittedName>
</protein>
<keyword evidence="3" id="KW-1185">Reference proteome</keyword>
<dbReference type="InterPro" id="IPR018720">
    <property type="entry name" value="DUF2249"/>
</dbReference>
<dbReference type="InterPro" id="IPR038062">
    <property type="entry name" value="ScdA-like_N_sf"/>
</dbReference>
<dbReference type="Pfam" id="PF10006">
    <property type="entry name" value="DUF2249"/>
    <property type="match status" value="2"/>
</dbReference>
<feature type="domain" description="DUF2249" evidence="1">
    <location>
        <begin position="208"/>
        <end position="272"/>
    </location>
</feature>